<evidence type="ECO:0000313" key="2">
    <source>
        <dbReference type="EMBL" id="QIW95307.1"/>
    </source>
</evidence>
<dbReference type="InterPro" id="IPR000182">
    <property type="entry name" value="GNAT_dom"/>
</dbReference>
<proteinExistence type="predicted"/>
<feature type="domain" description="N-acetyltransferase" evidence="1">
    <location>
        <begin position="81"/>
        <end position="220"/>
    </location>
</feature>
<dbReference type="Pfam" id="PF13508">
    <property type="entry name" value="Acetyltransf_7"/>
    <property type="match status" value="1"/>
</dbReference>
<accession>A0A6H0XKZ3</accession>
<dbReference type="InterPro" id="IPR052523">
    <property type="entry name" value="Trichothecene_AcTrans"/>
</dbReference>
<gene>
    <name evidence="2" type="ORF">AMS68_000825</name>
</gene>
<evidence type="ECO:0000313" key="3">
    <source>
        <dbReference type="Proteomes" id="UP000503462"/>
    </source>
</evidence>
<dbReference type="PANTHER" id="PTHR42791:SF4">
    <property type="entry name" value="ACETYLTRANSFERASE, GNAT FAMILY FAMILY (AFU_ORTHOLOGUE AFUA_4G09540)-RELATED"/>
    <property type="match status" value="1"/>
</dbReference>
<organism evidence="2 3">
    <name type="scientific">Peltaster fructicola</name>
    <dbReference type="NCBI Taxonomy" id="286661"/>
    <lineage>
        <taxon>Eukaryota</taxon>
        <taxon>Fungi</taxon>
        <taxon>Dikarya</taxon>
        <taxon>Ascomycota</taxon>
        <taxon>Pezizomycotina</taxon>
        <taxon>Dothideomycetes</taxon>
        <taxon>Dothideomycetes incertae sedis</taxon>
        <taxon>Peltaster</taxon>
    </lineage>
</organism>
<dbReference type="AlphaFoldDB" id="A0A6H0XKZ3"/>
<sequence>MEIEITQIREQDVDSAISCIQKAFSRGDPYADWVFDRETFSHTRNRTSLGIRCRWGMRHALFHVAKDINDPSRVLGVACWLPPRPINTPESWYDHLGMWSLWLQQFGMNMVYGRGGLNVKRYWIWKAAQAEAQDVLWTDEQGYYFCNIVTVLPDLQGRGIGRASFKHITDQADHVGKKCYLESSRAVPNMAIYERMGFRLVREMWCDDDGAAITLYCMVREPVV</sequence>
<keyword evidence="3" id="KW-1185">Reference proteome</keyword>
<dbReference type="PROSITE" id="PS51186">
    <property type="entry name" value="GNAT"/>
    <property type="match status" value="1"/>
</dbReference>
<evidence type="ECO:0000259" key="1">
    <source>
        <dbReference type="PROSITE" id="PS51186"/>
    </source>
</evidence>
<dbReference type="GO" id="GO:0016747">
    <property type="term" value="F:acyltransferase activity, transferring groups other than amino-acyl groups"/>
    <property type="evidence" value="ECO:0007669"/>
    <property type="project" value="InterPro"/>
</dbReference>
<dbReference type="EMBL" id="CP051139">
    <property type="protein sequence ID" value="QIW95307.1"/>
    <property type="molecule type" value="Genomic_DNA"/>
</dbReference>
<dbReference type="Proteomes" id="UP000503462">
    <property type="component" value="Chromosome 1"/>
</dbReference>
<dbReference type="PANTHER" id="PTHR42791">
    <property type="entry name" value="GNAT FAMILY ACETYLTRANSFERASE"/>
    <property type="match status" value="1"/>
</dbReference>
<dbReference type="OrthoDB" id="512662at2759"/>
<reference evidence="2 3" key="1">
    <citation type="journal article" date="2016" name="Sci. Rep.">
        <title>Peltaster fructicola genome reveals evolution from an invasive phytopathogen to an ectophytic parasite.</title>
        <authorList>
            <person name="Xu C."/>
            <person name="Chen H."/>
            <person name="Gleason M.L."/>
            <person name="Xu J.R."/>
            <person name="Liu H."/>
            <person name="Zhang R."/>
            <person name="Sun G."/>
        </authorList>
    </citation>
    <scope>NUCLEOTIDE SEQUENCE [LARGE SCALE GENOMIC DNA]</scope>
    <source>
        <strain evidence="2 3">LNHT1506</strain>
    </source>
</reference>
<protein>
    <recommendedName>
        <fullName evidence="1">N-acetyltransferase domain-containing protein</fullName>
    </recommendedName>
</protein>
<name>A0A6H0XKZ3_9PEZI</name>
<dbReference type="SUPFAM" id="SSF55729">
    <property type="entry name" value="Acyl-CoA N-acyltransferases (Nat)"/>
    <property type="match status" value="1"/>
</dbReference>
<dbReference type="Gene3D" id="3.40.630.30">
    <property type="match status" value="1"/>
</dbReference>
<dbReference type="InterPro" id="IPR016181">
    <property type="entry name" value="Acyl_CoA_acyltransferase"/>
</dbReference>